<dbReference type="AlphaFoldDB" id="A0A915I7R0"/>
<evidence type="ECO:0000313" key="1">
    <source>
        <dbReference type="Proteomes" id="UP000887565"/>
    </source>
</evidence>
<proteinExistence type="predicted"/>
<dbReference type="WBParaSite" id="nRc.2.0.1.t09797-RA">
    <property type="protein sequence ID" value="nRc.2.0.1.t09797-RA"/>
    <property type="gene ID" value="nRc.2.0.1.g09797"/>
</dbReference>
<accession>A0A915I7R0</accession>
<evidence type="ECO:0000313" key="2">
    <source>
        <dbReference type="WBParaSite" id="nRc.2.0.1.t09797-RA"/>
    </source>
</evidence>
<dbReference type="Proteomes" id="UP000887565">
    <property type="component" value="Unplaced"/>
</dbReference>
<name>A0A915I7R0_ROMCU</name>
<reference evidence="2" key="1">
    <citation type="submission" date="2022-11" db="UniProtKB">
        <authorList>
            <consortium name="WormBaseParasite"/>
        </authorList>
    </citation>
    <scope>IDENTIFICATION</scope>
</reference>
<protein>
    <submittedName>
        <fullName evidence="2">Uncharacterized protein</fullName>
    </submittedName>
</protein>
<organism evidence="1 2">
    <name type="scientific">Romanomermis culicivorax</name>
    <name type="common">Nematode worm</name>
    <dbReference type="NCBI Taxonomy" id="13658"/>
    <lineage>
        <taxon>Eukaryota</taxon>
        <taxon>Metazoa</taxon>
        <taxon>Ecdysozoa</taxon>
        <taxon>Nematoda</taxon>
        <taxon>Enoplea</taxon>
        <taxon>Dorylaimia</taxon>
        <taxon>Mermithida</taxon>
        <taxon>Mermithoidea</taxon>
        <taxon>Mermithidae</taxon>
        <taxon>Romanomermis</taxon>
    </lineage>
</organism>
<keyword evidence="1" id="KW-1185">Reference proteome</keyword>
<sequence length="70" mass="8597">MKIKNNSYRIKDFHEESLLREIFKDTIIYRDFRNPFIWIDNPVQFFLNFDIGVKKFQSHIIVSTKYRPNA</sequence>